<evidence type="ECO:0000313" key="1">
    <source>
        <dbReference type="EMBL" id="TQE09994.1"/>
    </source>
</evidence>
<name>A0A540NG23_MALBA</name>
<gene>
    <name evidence="1" type="ORF">C1H46_004416</name>
</gene>
<accession>A0A540NG23</accession>
<proteinExistence type="predicted"/>
<dbReference type="AlphaFoldDB" id="A0A540NG23"/>
<reference evidence="1 2" key="1">
    <citation type="journal article" date="2019" name="G3 (Bethesda)">
        <title>Sequencing of a Wild Apple (Malus baccata) Genome Unravels the Differences Between Cultivated and Wild Apple Species Regarding Disease Resistance and Cold Tolerance.</title>
        <authorList>
            <person name="Chen X."/>
        </authorList>
    </citation>
    <scope>NUCLEOTIDE SEQUENCE [LARGE SCALE GENOMIC DNA]</scope>
    <source>
        <strain evidence="2">cv. Shandingzi</strain>
        <tissue evidence="1">Leaves</tissue>
    </source>
</reference>
<protein>
    <submittedName>
        <fullName evidence="1">Uncharacterized protein</fullName>
    </submittedName>
</protein>
<dbReference type="EMBL" id="VIEB01000050">
    <property type="protein sequence ID" value="TQE09994.1"/>
    <property type="molecule type" value="Genomic_DNA"/>
</dbReference>
<dbReference type="Proteomes" id="UP000315295">
    <property type="component" value="Unassembled WGS sequence"/>
</dbReference>
<keyword evidence="2" id="KW-1185">Reference proteome</keyword>
<organism evidence="1 2">
    <name type="scientific">Malus baccata</name>
    <name type="common">Siberian crab apple</name>
    <name type="synonym">Pyrus baccata</name>
    <dbReference type="NCBI Taxonomy" id="106549"/>
    <lineage>
        <taxon>Eukaryota</taxon>
        <taxon>Viridiplantae</taxon>
        <taxon>Streptophyta</taxon>
        <taxon>Embryophyta</taxon>
        <taxon>Tracheophyta</taxon>
        <taxon>Spermatophyta</taxon>
        <taxon>Magnoliopsida</taxon>
        <taxon>eudicotyledons</taxon>
        <taxon>Gunneridae</taxon>
        <taxon>Pentapetalae</taxon>
        <taxon>rosids</taxon>
        <taxon>fabids</taxon>
        <taxon>Rosales</taxon>
        <taxon>Rosaceae</taxon>
        <taxon>Amygdaloideae</taxon>
        <taxon>Maleae</taxon>
        <taxon>Malus</taxon>
    </lineage>
</organism>
<evidence type="ECO:0000313" key="2">
    <source>
        <dbReference type="Proteomes" id="UP000315295"/>
    </source>
</evidence>
<sequence length="84" mass="9672">MLQMELGIVPFKRFSARYNATSFGNLSSKFKGMCPKIEFISSSRRITWLPDQSGNGPSIRLLLTSKIRVFRKFNSNGRFPVIWL</sequence>
<comment type="caution">
    <text evidence="1">The sequence shown here is derived from an EMBL/GenBank/DDBJ whole genome shotgun (WGS) entry which is preliminary data.</text>
</comment>